<reference evidence="3" key="2">
    <citation type="submission" date="2021-09" db="EMBL/GenBank/DDBJ databases">
        <authorList>
            <person name="Gilroy R."/>
        </authorList>
    </citation>
    <scope>NUCLEOTIDE SEQUENCE</scope>
    <source>
        <strain evidence="3">CHK124-7917</strain>
    </source>
</reference>
<feature type="transmembrane region" description="Helical" evidence="2">
    <location>
        <begin position="36"/>
        <end position="69"/>
    </location>
</feature>
<reference evidence="3" key="1">
    <citation type="journal article" date="2021" name="PeerJ">
        <title>Extensive microbial diversity within the chicken gut microbiome revealed by metagenomics and culture.</title>
        <authorList>
            <person name="Gilroy R."/>
            <person name="Ravi A."/>
            <person name="Getino M."/>
            <person name="Pursley I."/>
            <person name="Horton D.L."/>
            <person name="Alikhan N.F."/>
            <person name="Baker D."/>
            <person name="Gharbi K."/>
            <person name="Hall N."/>
            <person name="Watson M."/>
            <person name="Adriaenssens E.M."/>
            <person name="Foster-Nyarko E."/>
            <person name="Jarju S."/>
            <person name="Secka A."/>
            <person name="Antonio M."/>
            <person name="Oren A."/>
            <person name="Chaudhuri R.R."/>
            <person name="La Ragione R."/>
            <person name="Hildebrand F."/>
            <person name="Pallen M.J."/>
        </authorList>
    </citation>
    <scope>NUCLEOTIDE SEQUENCE</scope>
    <source>
        <strain evidence="3">CHK124-7917</strain>
    </source>
</reference>
<gene>
    <name evidence="3" type="ORF">K8U72_07425</name>
</gene>
<protein>
    <submittedName>
        <fullName evidence="3">Uncharacterized protein</fullName>
    </submittedName>
</protein>
<feature type="region of interest" description="Disordered" evidence="1">
    <location>
        <begin position="1"/>
        <end position="21"/>
    </location>
</feature>
<keyword evidence="2" id="KW-0472">Membrane</keyword>
<dbReference type="EMBL" id="DYWQ01000109">
    <property type="protein sequence ID" value="HJF45594.1"/>
    <property type="molecule type" value="Genomic_DNA"/>
</dbReference>
<accession>A0A921KLP7</accession>
<evidence type="ECO:0000256" key="2">
    <source>
        <dbReference type="SAM" id="Phobius"/>
    </source>
</evidence>
<dbReference type="Proteomes" id="UP000697330">
    <property type="component" value="Unassembled WGS sequence"/>
</dbReference>
<dbReference type="RefSeq" id="WP_274959334.1">
    <property type="nucleotide sequence ID" value="NZ_DYWQ01000109.1"/>
</dbReference>
<keyword evidence="2" id="KW-0812">Transmembrane</keyword>
<organism evidence="3 4">
    <name type="scientific">Thermophilibacter provencensis</name>
    <dbReference type="NCBI Taxonomy" id="1852386"/>
    <lineage>
        <taxon>Bacteria</taxon>
        <taxon>Bacillati</taxon>
        <taxon>Actinomycetota</taxon>
        <taxon>Coriobacteriia</taxon>
        <taxon>Coriobacteriales</taxon>
        <taxon>Atopobiaceae</taxon>
        <taxon>Thermophilibacter</taxon>
    </lineage>
</organism>
<sequence length="115" mass="12127">MTEKHGKAPFDGPSEEEFDQAGYVPPQGWRFELPFWLAVASCVLALAARALPWAGMVVGIAALVALALFKVPRQYVRAPRASVALGALGILVCAALSTYVPPQPGVIRVSVDAPA</sequence>
<proteinExistence type="predicted"/>
<dbReference type="AlphaFoldDB" id="A0A921KLP7"/>
<keyword evidence="2" id="KW-1133">Transmembrane helix</keyword>
<feature type="transmembrane region" description="Helical" evidence="2">
    <location>
        <begin position="81"/>
        <end position="100"/>
    </location>
</feature>
<evidence type="ECO:0000313" key="3">
    <source>
        <dbReference type="EMBL" id="HJF45594.1"/>
    </source>
</evidence>
<evidence type="ECO:0000313" key="4">
    <source>
        <dbReference type="Proteomes" id="UP000697330"/>
    </source>
</evidence>
<evidence type="ECO:0000256" key="1">
    <source>
        <dbReference type="SAM" id="MobiDB-lite"/>
    </source>
</evidence>
<comment type="caution">
    <text evidence="3">The sequence shown here is derived from an EMBL/GenBank/DDBJ whole genome shotgun (WGS) entry which is preliminary data.</text>
</comment>
<feature type="non-terminal residue" evidence="3">
    <location>
        <position position="115"/>
    </location>
</feature>
<name>A0A921KLP7_9ACTN</name>